<reference evidence="5 6" key="1">
    <citation type="journal article" date="2008" name="Int. J. Syst. Evol. Microbiol.">
        <title>Neptunomonas japonica sp. nov., an Osedax japonicus symbiont-like bacterium isolated from sediment adjacent to sperm whale carcasses off Kagoshima, Japan.</title>
        <authorList>
            <person name="Miyazaki M."/>
            <person name="Nogi Y."/>
            <person name="Fujiwara Y."/>
            <person name="Kawato M."/>
            <person name="Kubokawa K."/>
            <person name="Horikoshi K."/>
        </authorList>
    </citation>
    <scope>NUCLEOTIDE SEQUENCE [LARGE SCALE GENOMIC DNA]</scope>
    <source>
        <strain evidence="5 6">JAMM 1380</strain>
    </source>
</reference>
<dbReference type="InterPro" id="IPR018062">
    <property type="entry name" value="HTH_AraC-typ_CS"/>
</dbReference>
<keyword evidence="3" id="KW-0804">Transcription</keyword>
<dbReference type="InterPro" id="IPR009057">
    <property type="entry name" value="Homeodomain-like_sf"/>
</dbReference>
<feature type="domain" description="HTH araC/xylS-type" evidence="4">
    <location>
        <begin position="230"/>
        <end position="328"/>
    </location>
</feature>
<organism evidence="5 6">
    <name type="scientific">Neptunomonas japonica JAMM 1380</name>
    <dbReference type="NCBI Taxonomy" id="1441457"/>
    <lineage>
        <taxon>Bacteria</taxon>
        <taxon>Pseudomonadati</taxon>
        <taxon>Pseudomonadota</taxon>
        <taxon>Gammaproteobacteria</taxon>
        <taxon>Oceanospirillales</taxon>
        <taxon>Oceanospirillaceae</taxon>
        <taxon>Neptunomonas</taxon>
    </lineage>
</organism>
<dbReference type="CDD" id="cd03136">
    <property type="entry name" value="GATase1_AraC_ArgR_like"/>
    <property type="match status" value="1"/>
</dbReference>
<dbReference type="InterPro" id="IPR052158">
    <property type="entry name" value="INH-QAR"/>
</dbReference>
<dbReference type="KEGG" id="njp:NEJAP_1231"/>
<dbReference type="SUPFAM" id="SSF46689">
    <property type="entry name" value="Homeodomain-like"/>
    <property type="match status" value="2"/>
</dbReference>
<proteinExistence type="predicted"/>
<dbReference type="Gene3D" id="3.40.50.880">
    <property type="match status" value="1"/>
</dbReference>
<evidence type="ECO:0000256" key="1">
    <source>
        <dbReference type="ARBA" id="ARBA00023015"/>
    </source>
</evidence>
<dbReference type="FunFam" id="1.10.10.60:FF:000090">
    <property type="entry name" value="Transcriptional regulator ArgR, AraC family"/>
    <property type="match status" value="1"/>
</dbReference>
<dbReference type="SUPFAM" id="SSF52317">
    <property type="entry name" value="Class I glutamine amidotransferase-like"/>
    <property type="match status" value="1"/>
</dbReference>
<dbReference type="GO" id="GO:0003700">
    <property type="term" value="F:DNA-binding transcription factor activity"/>
    <property type="evidence" value="ECO:0007669"/>
    <property type="project" value="InterPro"/>
</dbReference>
<dbReference type="Gene3D" id="1.10.10.60">
    <property type="entry name" value="Homeodomain-like"/>
    <property type="match status" value="1"/>
</dbReference>
<dbReference type="Pfam" id="PF12833">
    <property type="entry name" value="HTH_18"/>
    <property type="match status" value="1"/>
</dbReference>
<gene>
    <name evidence="5" type="ORF">NEJAP_1231</name>
</gene>
<evidence type="ECO:0000256" key="3">
    <source>
        <dbReference type="ARBA" id="ARBA00023163"/>
    </source>
</evidence>
<name>A0A7R6PB14_9GAMM</name>
<evidence type="ECO:0000313" key="6">
    <source>
        <dbReference type="Proteomes" id="UP000595332"/>
    </source>
</evidence>
<dbReference type="GO" id="GO:0043565">
    <property type="term" value="F:sequence-specific DNA binding"/>
    <property type="evidence" value="ECO:0007669"/>
    <property type="project" value="InterPro"/>
</dbReference>
<dbReference type="PANTHER" id="PTHR43130:SF3">
    <property type="entry name" value="HTH-TYPE TRANSCRIPTIONAL REGULATOR RV1931C"/>
    <property type="match status" value="1"/>
</dbReference>
<keyword evidence="6" id="KW-1185">Reference proteome</keyword>
<dbReference type="InterPro" id="IPR002818">
    <property type="entry name" value="DJ-1/PfpI"/>
</dbReference>
<dbReference type="EMBL" id="AP014546">
    <property type="protein sequence ID" value="BBB29184.1"/>
    <property type="molecule type" value="Genomic_DNA"/>
</dbReference>
<dbReference type="InterPro" id="IPR029062">
    <property type="entry name" value="Class_I_gatase-like"/>
</dbReference>
<dbReference type="PANTHER" id="PTHR43130">
    <property type="entry name" value="ARAC-FAMILY TRANSCRIPTIONAL REGULATOR"/>
    <property type="match status" value="1"/>
</dbReference>
<dbReference type="RefSeq" id="WP_201349809.1">
    <property type="nucleotide sequence ID" value="NZ_AP014546.1"/>
</dbReference>
<dbReference type="SMART" id="SM00342">
    <property type="entry name" value="HTH_ARAC"/>
    <property type="match status" value="1"/>
</dbReference>
<dbReference type="PROSITE" id="PS00041">
    <property type="entry name" value="HTH_ARAC_FAMILY_1"/>
    <property type="match status" value="1"/>
</dbReference>
<accession>A0A7R6PB14</accession>
<evidence type="ECO:0000313" key="5">
    <source>
        <dbReference type="EMBL" id="BBB29184.1"/>
    </source>
</evidence>
<evidence type="ECO:0000259" key="4">
    <source>
        <dbReference type="PROSITE" id="PS01124"/>
    </source>
</evidence>
<dbReference type="InterPro" id="IPR018060">
    <property type="entry name" value="HTH_AraC"/>
</dbReference>
<dbReference type="PROSITE" id="PS01124">
    <property type="entry name" value="HTH_ARAC_FAMILY_2"/>
    <property type="match status" value="1"/>
</dbReference>
<keyword evidence="2" id="KW-0238">DNA-binding</keyword>
<dbReference type="AlphaFoldDB" id="A0A7R6PB14"/>
<evidence type="ECO:0000256" key="2">
    <source>
        <dbReference type="ARBA" id="ARBA00023125"/>
    </source>
</evidence>
<sequence>MNSIDTLGPALKNKKLTRVGFLLLDNFTMIALSSAIETLRMANQLSGEELFSWQLISEDGCLVKASDGLSFTPDFSIQNAPTLDIVIVAGGVDITRSFTQKQVSWLRTLGRKNYTLGGICTGAYALAHAGLLDDHESSIHWECLASLQEHYPKVRCNNRLYSIDRNRMTSSGGTTPMDMFLNYIALQYGGKLSSAVSDMFICDRVRGEFDQQRVSLRQLHTNGQPMPKLVDIIELMEANLEEPIELDELASFVSVSRRQLERMFLKHLECSPSRYYLKLRLDRARQLLKQSSLSIVEISAACGFVSTPHFSRCYRKHIGISPRDERKGIWADTARSNVLREPLIDQESSIAAGIRSATALLHAQTEPSYGSVAI</sequence>
<dbReference type="Pfam" id="PF01965">
    <property type="entry name" value="DJ-1_PfpI"/>
    <property type="match status" value="1"/>
</dbReference>
<keyword evidence="1" id="KW-0805">Transcription regulation</keyword>
<dbReference type="Proteomes" id="UP000595332">
    <property type="component" value="Chromosome"/>
</dbReference>
<protein>
    <submittedName>
        <fullName evidence="5">AraC family transcriptional regulator</fullName>
    </submittedName>
</protein>